<protein>
    <submittedName>
        <fullName evidence="2">Uncharacterized protein</fullName>
    </submittedName>
</protein>
<evidence type="ECO:0000256" key="1">
    <source>
        <dbReference type="SAM" id="MobiDB-lite"/>
    </source>
</evidence>
<feature type="region of interest" description="Disordered" evidence="1">
    <location>
        <begin position="218"/>
        <end position="249"/>
    </location>
</feature>
<gene>
    <name evidence="2" type="ORF">BRARA_K00028</name>
</gene>
<sequence length="391" mass="44467">MEDSLQLSLKSMKLVDDEEPLTLPDSPRFRVFDENLTSLLGMLLNPDCQPMAKMIDYMPTAWRVYGRVRGIALSHLQTVLKDRPWSYNHWALALERWTEDPPVDFLRYMQIWICIRHIPTKFFTTDTMFKLASEVGKVEKIAYDPKFSLTKDYIRALITFDTEKPAKATRKLTVKKDGTTVTIEFEYERIHKRCFHFLCITHEKVRCPLLRRGATRQDPNISAPMSRVQDIEERVESSHRNPPMEGPPGFPSLFPELPPQEQKAAMLYISHADATERQARIMRVRQAISDQDQTHELAVTTGFQIGLSSTTPSSGDSITPKQQRRRPPSWKRKAQAGKGASPSNRISKSSAPQLESSGKRKTDAISMSPSKKLSTPTTNSVASSLKPLLPQ</sequence>
<feature type="compositionally biased region" description="Basic residues" evidence="1">
    <location>
        <begin position="322"/>
        <end position="335"/>
    </location>
</feature>
<feature type="compositionally biased region" description="Polar residues" evidence="1">
    <location>
        <begin position="365"/>
        <end position="383"/>
    </location>
</feature>
<dbReference type="AlphaFoldDB" id="A0A397KZ39"/>
<feature type="compositionally biased region" description="Polar residues" evidence="1">
    <location>
        <begin position="305"/>
        <end position="321"/>
    </location>
</feature>
<name>A0A397KZ39_BRACM</name>
<feature type="compositionally biased region" description="Polar residues" evidence="1">
    <location>
        <begin position="341"/>
        <end position="356"/>
    </location>
</feature>
<reference evidence="2" key="1">
    <citation type="submission" date="2018-06" db="EMBL/GenBank/DDBJ databases">
        <title>WGS assembly of Brassica rapa FPsc.</title>
        <authorList>
            <person name="Bowman J."/>
            <person name="Kohchi T."/>
            <person name="Yamato K."/>
            <person name="Jenkins J."/>
            <person name="Shu S."/>
            <person name="Ishizaki K."/>
            <person name="Yamaoka S."/>
            <person name="Nishihama R."/>
            <person name="Nakamura Y."/>
            <person name="Berger F."/>
            <person name="Adam C."/>
            <person name="Aki S."/>
            <person name="Althoff F."/>
            <person name="Araki T."/>
            <person name="Arteaga-Vazquez M."/>
            <person name="Balasubrmanian S."/>
            <person name="Bauer D."/>
            <person name="Boehm C."/>
            <person name="Briginshaw L."/>
            <person name="Caballero-Perez J."/>
            <person name="Catarino B."/>
            <person name="Chen F."/>
            <person name="Chiyoda S."/>
            <person name="Chovatia M."/>
            <person name="Davies K."/>
            <person name="Delmans M."/>
            <person name="Demura T."/>
            <person name="Dierschke T."/>
            <person name="Dolan L."/>
            <person name="Dorantes-Acosta A."/>
            <person name="Eklund D."/>
            <person name="Florent S."/>
            <person name="Flores-Sandoval E."/>
            <person name="Fujiyama A."/>
            <person name="Fukuzawa H."/>
            <person name="Galik B."/>
            <person name="Grimanelli D."/>
            <person name="Grimwood J."/>
            <person name="Grossniklaus U."/>
            <person name="Hamada T."/>
            <person name="Haseloff J."/>
            <person name="Hetherington A."/>
            <person name="Higo A."/>
            <person name="Hirakawa Y."/>
            <person name="Hundley H."/>
            <person name="Ikeda Y."/>
            <person name="Inoue K."/>
            <person name="Inoue S."/>
            <person name="Ishida S."/>
            <person name="Jia Q."/>
            <person name="Kakita M."/>
            <person name="Kanazawa T."/>
            <person name="Kawai Y."/>
            <person name="Kawashima T."/>
            <person name="Kennedy M."/>
            <person name="Kinose K."/>
            <person name="Kinoshita T."/>
            <person name="Kohara Y."/>
            <person name="Koide E."/>
            <person name="Komatsu K."/>
            <person name="Kopischke S."/>
            <person name="Kubo M."/>
            <person name="Kyozuka J."/>
            <person name="Lagercrantz U."/>
            <person name="Lin S."/>
            <person name="Lindquist E."/>
            <person name="Lipzen A."/>
            <person name="Lu C."/>
            <person name="Luna E."/>
            <person name="Martienssen R."/>
            <person name="Minamino N."/>
            <person name="Mizutani M."/>
            <person name="Mizutani M."/>
            <person name="Mochizuki N."/>
            <person name="Monte I."/>
            <person name="Mosher R."/>
            <person name="Nagasaki H."/>
            <person name="Nakagami H."/>
            <person name="Naramoto S."/>
            <person name="Nishitani K."/>
            <person name="Ohtani M."/>
            <person name="Okamoto T."/>
            <person name="Okumura M."/>
            <person name="Phillips J."/>
            <person name="Pollak B."/>
            <person name="Reinders A."/>
            <person name="Roevekamp M."/>
            <person name="Sano R."/>
            <person name="Sawa S."/>
            <person name="Schmid M."/>
            <person name="Shirakawa M."/>
            <person name="Solano R."/>
            <person name="Spunde A."/>
            <person name="Suetsugu N."/>
            <person name="Sugano S."/>
            <person name="Sugiyama A."/>
            <person name="Sun R."/>
            <person name="Suzuki Y."/>
            <person name="Takenaka M."/>
            <person name="Takezawa D."/>
            <person name="Tomogane H."/>
            <person name="Tsuzuki M."/>
            <person name="Ueda T."/>
            <person name="Umeda M."/>
            <person name="Ward J."/>
            <person name="Watanabe Y."/>
            <person name="Yazaki K."/>
            <person name="Yokoyama R."/>
            <person name="Yoshitake Y."/>
            <person name="Yotsui I."/>
            <person name="Zachgo S."/>
            <person name="Schmutz J."/>
        </authorList>
    </citation>
    <scope>NUCLEOTIDE SEQUENCE [LARGE SCALE GENOMIC DNA]</scope>
</reference>
<dbReference type="PANTHER" id="PTHR31286">
    <property type="entry name" value="GLYCINE-RICH CELL WALL STRUCTURAL PROTEIN 1.8-LIKE"/>
    <property type="match status" value="1"/>
</dbReference>
<organism evidence="2">
    <name type="scientific">Brassica campestris</name>
    <name type="common">Field mustard</name>
    <dbReference type="NCBI Taxonomy" id="3711"/>
    <lineage>
        <taxon>Eukaryota</taxon>
        <taxon>Viridiplantae</taxon>
        <taxon>Streptophyta</taxon>
        <taxon>Embryophyta</taxon>
        <taxon>Tracheophyta</taxon>
        <taxon>Spermatophyta</taxon>
        <taxon>Magnoliopsida</taxon>
        <taxon>eudicotyledons</taxon>
        <taxon>Gunneridae</taxon>
        <taxon>Pentapetalae</taxon>
        <taxon>rosids</taxon>
        <taxon>malvids</taxon>
        <taxon>Brassicales</taxon>
        <taxon>Brassicaceae</taxon>
        <taxon>Brassiceae</taxon>
        <taxon>Brassica</taxon>
    </lineage>
</organism>
<feature type="region of interest" description="Disordered" evidence="1">
    <location>
        <begin position="305"/>
        <end position="391"/>
    </location>
</feature>
<accession>A0A397KZ39</accession>
<proteinExistence type="predicted"/>
<feature type="compositionally biased region" description="Basic and acidic residues" evidence="1">
    <location>
        <begin position="229"/>
        <end position="239"/>
    </location>
</feature>
<dbReference type="EMBL" id="KZ863911">
    <property type="protein sequence ID" value="RIA05510.1"/>
    <property type="molecule type" value="Genomic_DNA"/>
</dbReference>
<evidence type="ECO:0000313" key="2">
    <source>
        <dbReference type="EMBL" id="RIA05510.1"/>
    </source>
</evidence>
<dbReference type="PANTHER" id="PTHR31286:SF178">
    <property type="entry name" value="DUF4283 DOMAIN-CONTAINING PROTEIN"/>
    <property type="match status" value="1"/>
</dbReference>
<dbReference type="InterPro" id="IPR040256">
    <property type="entry name" value="At4g02000-like"/>
</dbReference>
<dbReference type="Proteomes" id="UP000264353">
    <property type="component" value="Unassembled WGS sequence"/>
</dbReference>